<reference evidence="3" key="1">
    <citation type="journal article" date="2014" name="Genome Announc.">
        <title>Draft Genome Sequences of Marine Flavobacterium Nonlabens Strains NR17, NR24, NR27, NR32, NR33, and Ara13.</title>
        <authorList>
            <person name="Nakanishi M."/>
            <person name="Meirelles P."/>
            <person name="Suzuki R."/>
            <person name="Takatani N."/>
            <person name="Mino S."/>
            <person name="Suda W."/>
            <person name="Oshima K."/>
            <person name="Hattori M."/>
            <person name="Ohkuma M."/>
            <person name="Hosokawa M."/>
            <person name="Miyashita K."/>
            <person name="Thompson F.L."/>
            <person name="Niwa A."/>
            <person name="Sawabe T."/>
            <person name="Sawabe T."/>
        </authorList>
    </citation>
    <scope>NUCLEOTIDE SEQUENCE [LARGE SCALE GENOMIC DNA]</scope>
    <source>
        <strain evidence="3">JCM 19294</strain>
    </source>
</reference>
<evidence type="ECO:0000256" key="1">
    <source>
        <dbReference type="ARBA" id="ARBA00022898"/>
    </source>
</evidence>
<gene>
    <name evidence="3" type="ORF">JCM19294_2450</name>
</gene>
<evidence type="ECO:0000313" key="3">
    <source>
        <dbReference type="EMBL" id="GAK95668.1"/>
    </source>
</evidence>
<dbReference type="RefSeq" id="WP_082586917.1">
    <property type="nucleotide sequence ID" value="NZ_BBML01000001.1"/>
</dbReference>
<dbReference type="PANTHER" id="PTHR43586:SF15">
    <property type="entry name" value="BLR3095 PROTEIN"/>
    <property type="match status" value="1"/>
</dbReference>
<dbReference type="AlphaFoldDB" id="A0A090Q1R3"/>
<dbReference type="Gene3D" id="3.90.1150.10">
    <property type="entry name" value="Aspartate Aminotransferase, domain 1"/>
    <property type="match status" value="1"/>
</dbReference>
<dbReference type="eggNOG" id="COG0520">
    <property type="taxonomic scope" value="Bacteria"/>
</dbReference>
<feature type="domain" description="Aminotransferase class V" evidence="2">
    <location>
        <begin position="48"/>
        <end position="330"/>
    </location>
</feature>
<dbReference type="InterPro" id="IPR015424">
    <property type="entry name" value="PyrdxlP-dep_Trfase"/>
</dbReference>
<comment type="caution">
    <text evidence="3">The sequence shown here is derived from an EMBL/GenBank/DDBJ whole genome shotgun (WGS) entry which is preliminary data.</text>
</comment>
<proteinExistence type="predicted"/>
<evidence type="ECO:0000313" key="4">
    <source>
        <dbReference type="Proteomes" id="UP000029221"/>
    </source>
</evidence>
<dbReference type="Proteomes" id="UP000029221">
    <property type="component" value="Unassembled WGS sequence"/>
</dbReference>
<dbReference type="EMBL" id="BBML01000001">
    <property type="protein sequence ID" value="GAK95668.1"/>
    <property type="molecule type" value="Genomic_DNA"/>
</dbReference>
<dbReference type="InterPro" id="IPR000192">
    <property type="entry name" value="Aminotrans_V_dom"/>
</dbReference>
<keyword evidence="1" id="KW-0663">Pyridoxal phosphate</keyword>
<dbReference type="PANTHER" id="PTHR43586">
    <property type="entry name" value="CYSTEINE DESULFURASE"/>
    <property type="match status" value="1"/>
</dbReference>
<dbReference type="STRING" id="319236.BST91_12390"/>
<dbReference type="Pfam" id="PF00266">
    <property type="entry name" value="Aminotran_5"/>
    <property type="match status" value="1"/>
</dbReference>
<dbReference type="InterPro" id="IPR015422">
    <property type="entry name" value="PyrdxlP-dep_Trfase_small"/>
</dbReference>
<evidence type="ECO:0000259" key="2">
    <source>
        <dbReference type="Pfam" id="PF00266"/>
    </source>
</evidence>
<protein>
    <recommendedName>
        <fullName evidence="2">Aminotransferase class V domain-containing protein</fullName>
    </recommendedName>
</protein>
<dbReference type="SUPFAM" id="SSF53383">
    <property type="entry name" value="PLP-dependent transferases"/>
    <property type="match status" value="1"/>
</dbReference>
<accession>A0A090Q1R3</accession>
<keyword evidence="4" id="KW-1185">Reference proteome</keyword>
<dbReference type="InterPro" id="IPR015421">
    <property type="entry name" value="PyrdxlP-dep_Trfase_major"/>
</dbReference>
<dbReference type="Gene3D" id="3.40.640.10">
    <property type="entry name" value="Type I PLP-dependent aspartate aminotransferase-like (Major domain)"/>
    <property type="match status" value="1"/>
</dbReference>
<sequence length="360" mass="41557">MNSSLIKNLRAAYPILNRYTYLNVANHGLLSQAVINERIHILHQLRDEGSKFTNLSSNLIDACRKRLSQFLDSHIDYTAFVPNFSQAFIHVLHTLDKESKFLLIEDDYPSLNDAVRQRGFITQYVTIDNEIEQKILEAFREEAPDFFCFSMVQYISGIQLNNEFIKQLKLEFPDTVFIADLTQYVGCEEFRFRESGIDIIIASCYKWLHAGDGIGFISIQPDSYSKVSSHLNQLINTRQDNRSLMIQQFEPGHVDLLAISSLNLALKEVEKIGIQNIDLRHKTLSKNVFQEFKQRKLLDPSVMHRESHSGIFNINGDEHLYQKLLDSNIITSLRGPGIRVSFCYLNTLEELHHLLHVLVK</sequence>
<organism evidence="3 4">
    <name type="scientific">Nonlabens tegetincola</name>
    <dbReference type="NCBI Taxonomy" id="323273"/>
    <lineage>
        <taxon>Bacteria</taxon>
        <taxon>Pseudomonadati</taxon>
        <taxon>Bacteroidota</taxon>
        <taxon>Flavobacteriia</taxon>
        <taxon>Flavobacteriales</taxon>
        <taxon>Flavobacteriaceae</taxon>
        <taxon>Nonlabens</taxon>
    </lineage>
</organism>
<name>A0A090Q1R3_9FLAO</name>